<protein>
    <submittedName>
        <fullName evidence="1">Uncharacterized protein</fullName>
    </submittedName>
</protein>
<reference evidence="2" key="1">
    <citation type="submission" date="2017-09" db="EMBL/GenBank/DDBJ databases">
        <title>Depth-based differentiation of microbial function through sediment-hosted aquifers and enrichment of novel symbionts in the deep terrestrial subsurface.</title>
        <authorList>
            <person name="Probst A.J."/>
            <person name="Ladd B."/>
            <person name="Jarett J.K."/>
            <person name="Geller-Mcgrath D.E."/>
            <person name="Sieber C.M.K."/>
            <person name="Emerson J.B."/>
            <person name="Anantharaman K."/>
            <person name="Thomas B.C."/>
            <person name="Malmstrom R."/>
            <person name="Stieglmeier M."/>
            <person name="Klingl A."/>
            <person name="Woyke T."/>
            <person name="Ryan C.M."/>
            <person name="Banfield J.F."/>
        </authorList>
    </citation>
    <scope>NUCLEOTIDE SEQUENCE [LARGE SCALE GENOMIC DNA]</scope>
</reference>
<dbReference type="AlphaFoldDB" id="A0A2M6R9T5"/>
<organism evidence="1 2">
    <name type="scientific">Candidatus Berkelbacteria bacterium CG10_big_fil_rev_8_21_14_0_10_43_14</name>
    <dbReference type="NCBI Taxonomy" id="1974515"/>
    <lineage>
        <taxon>Bacteria</taxon>
        <taxon>Candidatus Berkelbacteria</taxon>
    </lineage>
</organism>
<proteinExistence type="predicted"/>
<accession>A0A2M6R9T5</accession>
<evidence type="ECO:0000313" key="1">
    <source>
        <dbReference type="EMBL" id="PIS07279.1"/>
    </source>
</evidence>
<evidence type="ECO:0000313" key="2">
    <source>
        <dbReference type="Proteomes" id="UP000231162"/>
    </source>
</evidence>
<sequence>MSKKATSIVVVALLIVIALALGAKYSDKIPGANKNSQKYMAVTLDNGLIYFGNLKNKTSQYVTLENAYFAQQNAEWVKPEDRKKDQEYNQPQYLLTKVGDTEVYGPDSTMKINRDHILLIQDLKSDSQVIKTINSQK</sequence>
<dbReference type="EMBL" id="PEZX01000003">
    <property type="protein sequence ID" value="PIS07279.1"/>
    <property type="molecule type" value="Genomic_DNA"/>
</dbReference>
<name>A0A2M6R9T5_9BACT</name>
<dbReference type="Proteomes" id="UP000231162">
    <property type="component" value="Unassembled WGS sequence"/>
</dbReference>
<comment type="caution">
    <text evidence="1">The sequence shown here is derived from an EMBL/GenBank/DDBJ whole genome shotgun (WGS) entry which is preliminary data.</text>
</comment>
<gene>
    <name evidence="1" type="ORF">COT79_00090</name>
</gene>